<dbReference type="InterPro" id="IPR036890">
    <property type="entry name" value="HATPase_C_sf"/>
</dbReference>
<dbReference type="PRINTS" id="PR00344">
    <property type="entry name" value="BCTRLSENSOR"/>
</dbReference>
<dbReference type="GO" id="GO:0000156">
    <property type="term" value="F:phosphorelay response regulator activity"/>
    <property type="evidence" value="ECO:0007669"/>
    <property type="project" value="TreeGrafter"/>
</dbReference>
<evidence type="ECO:0000256" key="13">
    <source>
        <dbReference type="ARBA" id="ARBA00023012"/>
    </source>
</evidence>
<comment type="catalytic activity">
    <reaction evidence="1">
        <text>ATP + protein L-histidine = ADP + protein N-phospho-L-histidine.</text>
        <dbReference type="EC" id="2.7.13.3"/>
    </reaction>
</comment>
<keyword evidence="6" id="KW-0597">Phosphoprotein</keyword>
<evidence type="ECO:0000256" key="1">
    <source>
        <dbReference type="ARBA" id="ARBA00000085"/>
    </source>
</evidence>
<evidence type="ECO:0000259" key="16">
    <source>
        <dbReference type="PROSITE" id="PS50112"/>
    </source>
</evidence>
<dbReference type="EC" id="2.7.13.3" evidence="4"/>
<dbReference type="NCBIfam" id="TIGR00229">
    <property type="entry name" value="sensory_box"/>
    <property type="match status" value="1"/>
</dbReference>
<evidence type="ECO:0000259" key="17">
    <source>
        <dbReference type="PROSITE" id="PS50113"/>
    </source>
</evidence>
<dbReference type="SMART" id="SM00091">
    <property type="entry name" value="PAS"/>
    <property type="match status" value="1"/>
</dbReference>
<keyword evidence="7" id="KW-0808">Transferase</keyword>
<dbReference type="Pfam" id="PF13426">
    <property type="entry name" value="PAS_9"/>
    <property type="match status" value="1"/>
</dbReference>
<reference evidence="18 19" key="1">
    <citation type="journal article" date="2016" name="Nat. Commun.">
        <title>Thousands of microbial genomes shed light on interconnected biogeochemical processes in an aquifer system.</title>
        <authorList>
            <person name="Anantharaman K."/>
            <person name="Brown C.T."/>
            <person name="Hug L.A."/>
            <person name="Sharon I."/>
            <person name="Castelle C.J."/>
            <person name="Probst A.J."/>
            <person name="Thomas B.C."/>
            <person name="Singh A."/>
            <person name="Wilkins M.J."/>
            <person name="Karaoz U."/>
            <person name="Brodie E.L."/>
            <person name="Williams K.H."/>
            <person name="Hubbard S.S."/>
            <person name="Banfield J.F."/>
        </authorList>
    </citation>
    <scope>NUCLEOTIDE SEQUENCE [LARGE SCALE GENOMIC DNA]</scope>
</reference>
<keyword evidence="8" id="KW-0812">Transmembrane</keyword>
<dbReference type="InterPro" id="IPR050351">
    <property type="entry name" value="BphY/WalK/GraS-like"/>
</dbReference>
<gene>
    <name evidence="18" type="ORF">A2227_01690</name>
</gene>
<evidence type="ECO:0000256" key="7">
    <source>
        <dbReference type="ARBA" id="ARBA00022679"/>
    </source>
</evidence>
<dbReference type="CDD" id="cd00130">
    <property type="entry name" value="PAS"/>
    <property type="match status" value="1"/>
</dbReference>
<evidence type="ECO:0000256" key="5">
    <source>
        <dbReference type="ARBA" id="ARBA00022475"/>
    </source>
</evidence>
<dbReference type="PANTHER" id="PTHR42878">
    <property type="entry name" value="TWO-COMPONENT HISTIDINE KINASE"/>
    <property type="match status" value="1"/>
</dbReference>
<dbReference type="InterPro" id="IPR000014">
    <property type="entry name" value="PAS"/>
</dbReference>
<evidence type="ECO:0000256" key="10">
    <source>
        <dbReference type="ARBA" id="ARBA00022777"/>
    </source>
</evidence>
<evidence type="ECO:0000313" key="18">
    <source>
        <dbReference type="EMBL" id="OGF27538.1"/>
    </source>
</evidence>
<dbReference type="Pfam" id="PF02518">
    <property type="entry name" value="HATPase_c"/>
    <property type="match status" value="1"/>
</dbReference>
<dbReference type="AlphaFoldDB" id="A0A1F5SLD3"/>
<dbReference type="Gene3D" id="1.10.287.130">
    <property type="match status" value="1"/>
</dbReference>
<dbReference type="FunFam" id="3.30.565.10:FF:000023">
    <property type="entry name" value="PAS domain-containing sensor histidine kinase"/>
    <property type="match status" value="1"/>
</dbReference>
<dbReference type="InterPro" id="IPR001610">
    <property type="entry name" value="PAC"/>
</dbReference>
<comment type="subcellular location">
    <subcellularLocation>
        <location evidence="3">Cell membrane</location>
    </subcellularLocation>
    <subcellularLocation>
        <location evidence="2">Membrane</location>
        <topology evidence="2">Multi-pass membrane protein</topology>
    </subcellularLocation>
</comment>
<dbReference type="InterPro" id="IPR004358">
    <property type="entry name" value="Sig_transdc_His_kin-like_C"/>
</dbReference>
<keyword evidence="14" id="KW-0472">Membrane</keyword>
<dbReference type="InterPro" id="IPR013656">
    <property type="entry name" value="PAS_4"/>
</dbReference>
<dbReference type="SUPFAM" id="SSF47384">
    <property type="entry name" value="Homodimeric domain of signal transducing histidine kinase"/>
    <property type="match status" value="1"/>
</dbReference>
<dbReference type="SMART" id="SM00388">
    <property type="entry name" value="HisKA"/>
    <property type="match status" value="1"/>
</dbReference>
<evidence type="ECO:0000256" key="14">
    <source>
        <dbReference type="ARBA" id="ARBA00023136"/>
    </source>
</evidence>
<keyword evidence="11" id="KW-0067">ATP-binding</keyword>
<evidence type="ECO:0000259" key="15">
    <source>
        <dbReference type="PROSITE" id="PS50109"/>
    </source>
</evidence>
<keyword evidence="5" id="KW-1003">Cell membrane</keyword>
<name>A0A1F5SLD3_9BACT</name>
<feature type="domain" description="PAC" evidence="17">
    <location>
        <begin position="410"/>
        <end position="462"/>
    </location>
</feature>
<keyword evidence="9" id="KW-0547">Nucleotide-binding</keyword>
<evidence type="ECO:0000256" key="4">
    <source>
        <dbReference type="ARBA" id="ARBA00012438"/>
    </source>
</evidence>
<sequence>MLKKGLFPIGFRECANYTKKKIVKGREKRKSRGRREGDFVVAERLRLSEERYNNLLEYTEYAPVSMWVEDYSGVKSFINRLKKRGVVNFERHFEDHPKDVRRALNMVTVRYVNVATVKLYKAKRADDLLGPLSRIINNESLPLFKEQLIAIAKRKKEFETETVATTLTGEKINIQLKINFPNTELKYSNLLVCINDITAHKKAENQLKENRTLLKSVIDSLPFSLFAMNKENKYILQNSQCRKSWGNIIGKTLKEVSRVSAKEKKIWGKNNREAMKGKTIDRETERSSGEGKRYFQSTIAPIREDGEIRGALGMDIDITGSKLVEKKLKDSTEDLKKFKLAVKYASDTVIITDKKGTILYVNQAAEKISGYSQSEIIGEKIGSRKLWGGIKDSDYYKIMWTKIRDEKKTFIGELRNKRKDGTEYEAEIRISPVFDDNKGILFYIAIERDITEQKEIDRAKSEFVSLASHQLRTPLSSISLSAELLLKDAAGQVTKEQAEYLNDIYEDVFKMSELINALLNISKIEMGTFVAEPEPAEIVDLIDCALAEVETQIKNKKIDVARNIDRMIPTIEVDKNIIRVVMHNLLHNSIKYTDTGGRIEINAKKAGGSIILSVKDNGVGIPLRQQSKIFSKYFRADNVKKIEASGTGLGLYISRSLLEEVGGKIWFESRLNQGTVFSFSLPIKAKKEKWI</sequence>
<keyword evidence="10" id="KW-0418">Kinase</keyword>
<dbReference type="SMART" id="SM00086">
    <property type="entry name" value="PAC"/>
    <property type="match status" value="2"/>
</dbReference>
<dbReference type="SUPFAM" id="SSF55874">
    <property type="entry name" value="ATPase domain of HSP90 chaperone/DNA topoisomerase II/histidine kinase"/>
    <property type="match status" value="1"/>
</dbReference>
<dbReference type="Gene3D" id="3.30.565.10">
    <property type="entry name" value="Histidine kinase-like ATPase, C-terminal domain"/>
    <property type="match status" value="1"/>
</dbReference>
<dbReference type="InterPro" id="IPR000700">
    <property type="entry name" value="PAS-assoc_C"/>
</dbReference>
<dbReference type="EMBL" id="MFGB01000007">
    <property type="protein sequence ID" value="OGF27538.1"/>
    <property type="molecule type" value="Genomic_DNA"/>
</dbReference>
<dbReference type="SMART" id="SM00387">
    <property type="entry name" value="HATPase_c"/>
    <property type="match status" value="1"/>
</dbReference>
<dbReference type="InterPro" id="IPR003661">
    <property type="entry name" value="HisK_dim/P_dom"/>
</dbReference>
<dbReference type="Proteomes" id="UP000178367">
    <property type="component" value="Unassembled WGS sequence"/>
</dbReference>
<comment type="caution">
    <text evidence="18">The sequence shown here is derived from an EMBL/GenBank/DDBJ whole genome shotgun (WGS) entry which is preliminary data.</text>
</comment>
<dbReference type="InterPro" id="IPR036097">
    <property type="entry name" value="HisK_dim/P_sf"/>
</dbReference>
<evidence type="ECO:0000256" key="8">
    <source>
        <dbReference type="ARBA" id="ARBA00022692"/>
    </source>
</evidence>
<dbReference type="CDD" id="cd00075">
    <property type="entry name" value="HATPase"/>
    <property type="match status" value="1"/>
</dbReference>
<evidence type="ECO:0000256" key="3">
    <source>
        <dbReference type="ARBA" id="ARBA00004236"/>
    </source>
</evidence>
<dbReference type="Pfam" id="PF00512">
    <property type="entry name" value="HisKA"/>
    <property type="match status" value="1"/>
</dbReference>
<dbReference type="PROSITE" id="PS50109">
    <property type="entry name" value="HIS_KIN"/>
    <property type="match status" value="1"/>
</dbReference>
<protein>
    <recommendedName>
        <fullName evidence="4">histidine kinase</fullName>
        <ecNumber evidence="4">2.7.13.3</ecNumber>
    </recommendedName>
</protein>
<feature type="domain" description="PAS" evidence="16">
    <location>
        <begin position="334"/>
        <end position="379"/>
    </location>
</feature>
<feature type="domain" description="Histidine kinase" evidence="15">
    <location>
        <begin position="466"/>
        <end position="685"/>
    </location>
</feature>
<organism evidence="18 19">
    <name type="scientific">Candidatus Falkowbacteria bacterium RIFOXYA2_FULL_47_19</name>
    <dbReference type="NCBI Taxonomy" id="1797994"/>
    <lineage>
        <taxon>Bacteria</taxon>
        <taxon>Candidatus Falkowiibacteriota</taxon>
    </lineage>
</organism>
<evidence type="ECO:0000256" key="2">
    <source>
        <dbReference type="ARBA" id="ARBA00004141"/>
    </source>
</evidence>
<dbReference type="InterPro" id="IPR035965">
    <property type="entry name" value="PAS-like_dom_sf"/>
</dbReference>
<dbReference type="SUPFAM" id="SSF55785">
    <property type="entry name" value="PYP-like sensor domain (PAS domain)"/>
    <property type="match status" value="3"/>
</dbReference>
<keyword evidence="12" id="KW-1133">Transmembrane helix</keyword>
<dbReference type="CDD" id="cd00082">
    <property type="entry name" value="HisKA"/>
    <property type="match status" value="1"/>
</dbReference>
<evidence type="ECO:0000256" key="6">
    <source>
        <dbReference type="ARBA" id="ARBA00022553"/>
    </source>
</evidence>
<evidence type="ECO:0000256" key="11">
    <source>
        <dbReference type="ARBA" id="ARBA00022840"/>
    </source>
</evidence>
<dbReference type="GO" id="GO:0005886">
    <property type="term" value="C:plasma membrane"/>
    <property type="evidence" value="ECO:0007669"/>
    <property type="project" value="UniProtKB-SubCell"/>
</dbReference>
<evidence type="ECO:0000256" key="12">
    <source>
        <dbReference type="ARBA" id="ARBA00022989"/>
    </source>
</evidence>
<dbReference type="PANTHER" id="PTHR42878:SF7">
    <property type="entry name" value="SENSOR HISTIDINE KINASE GLRK"/>
    <property type="match status" value="1"/>
</dbReference>
<dbReference type="STRING" id="1797994.A2227_01690"/>
<proteinExistence type="predicted"/>
<dbReference type="PROSITE" id="PS50113">
    <property type="entry name" value="PAC"/>
    <property type="match status" value="1"/>
</dbReference>
<evidence type="ECO:0000256" key="9">
    <source>
        <dbReference type="ARBA" id="ARBA00022741"/>
    </source>
</evidence>
<dbReference type="InterPro" id="IPR005467">
    <property type="entry name" value="His_kinase_dom"/>
</dbReference>
<dbReference type="GO" id="GO:0030295">
    <property type="term" value="F:protein kinase activator activity"/>
    <property type="evidence" value="ECO:0007669"/>
    <property type="project" value="TreeGrafter"/>
</dbReference>
<evidence type="ECO:0000313" key="19">
    <source>
        <dbReference type="Proteomes" id="UP000178367"/>
    </source>
</evidence>
<dbReference type="Pfam" id="PF08448">
    <property type="entry name" value="PAS_4"/>
    <property type="match status" value="1"/>
</dbReference>
<dbReference type="InterPro" id="IPR003594">
    <property type="entry name" value="HATPase_dom"/>
</dbReference>
<dbReference type="Gene3D" id="3.30.450.20">
    <property type="entry name" value="PAS domain"/>
    <property type="match status" value="3"/>
</dbReference>
<keyword evidence="13" id="KW-0902">Two-component regulatory system</keyword>
<dbReference type="GO" id="GO:0005524">
    <property type="term" value="F:ATP binding"/>
    <property type="evidence" value="ECO:0007669"/>
    <property type="project" value="UniProtKB-KW"/>
</dbReference>
<dbReference type="GO" id="GO:0000155">
    <property type="term" value="F:phosphorelay sensor kinase activity"/>
    <property type="evidence" value="ECO:0007669"/>
    <property type="project" value="InterPro"/>
</dbReference>
<dbReference type="PROSITE" id="PS50112">
    <property type="entry name" value="PAS"/>
    <property type="match status" value="1"/>
</dbReference>
<accession>A0A1F5SLD3</accession>
<dbReference type="GO" id="GO:0007234">
    <property type="term" value="P:osmosensory signaling via phosphorelay pathway"/>
    <property type="evidence" value="ECO:0007669"/>
    <property type="project" value="TreeGrafter"/>
</dbReference>